<accession>A0A2W7CC41</accession>
<name>A0A2W7CC41_9HYPH</name>
<evidence type="ECO:0000256" key="1">
    <source>
        <dbReference type="ARBA" id="ARBA00004651"/>
    </source>
</evidence>
<keyword evidence="6 7" id="KW-0472">Membrane</keyword>
<proteinExistence type="inferred from homology"/>
<keyword evidence="9" id="KW-1185">Reference proteome</keyword>
<feature type="transmembrane region" description="Helical" evidence="7">
    <location>
        <begin position="74"/>
        <end position="94"/>
    </location>
</feature>
<dbReference type="Proteomes" id="UP000248616">
    <property type="component" value="Unassembled WGS sequence"/>
</dbReference>
<keyword evidence="3" id="KW-1003">Cell membrane</keyword>
<reference evidence="9" key="1">
    <citation type="submission" date="2017-03" db="EMBL/GenBank/DDBJ databases">
        <authorList>
            <person name="Safronova V.I."/>
            <person name="Sazanova A.L."/>
            <person name="Chirak E.R."/>
        </authorList>
    </citation>
    <scope>NUCLEOTIDE SEQUENCE [LARGE SCALE GENOMIC DNA]</scope>
    <source>
        <strain evidence="9">Ach-343</strain>
    </source>
</reference>
<dbReference type="EMBL" id="MZXV01000001">
    <property type="protein sequence ID" value="PZV40544.1"/>
    <property type="molecule type" value="Genomic_DNA"/>
</dbReference>
<organism evidence="8 9">
    <name type="scientific">Mesorhizobium kowhaii</name>
    <dbReference type="NCBI Taxonomy" id="1300272"/>
    <lineage>
        <taxon>Bacteria</taxon>
        <taxon>Pseudomonadati</taxon>
        <taxon>Pseudomonadota</taxon>
        <taxon>Alphaproteobacteria</taxon>
        <taxon>Hyphomicrobiales</taxon>
        <taxon>Phyllobacteriaceae</taxon>
        <taxon>Mesorhizobium</taxon>
    </lineage>
</organism>
<comment type="subcellular location">
    <subcellularLocation>
        <location evidence="1">Cell membrane</location>
        <topology evidence="1">Multi-pass membrane protein</topology>
    </subcellularLocation>
</comment>
<dbReference type="PANTHER" id="PTHR33452">
    <property type="entry name" value="OXIDOREDUCTASE CATD-RELATED"/>
    <property type="match status" value="1"/>
</dbReference>
<evidence type="ECO:0000256" key="3">
    <source>
        <dbReference type="ARBA" id="ARBA00022475"/>
    </source>
</evidence>
<dbReference type="InterPro" id="IPR032808">
    <property type="entry name" value="DoxX"/>
</dbReference>
<dbReference type="OrthoDB" id="9810206at2"/>
<protein>
    <submittedName>
        <fullName evidence="8">DoxX family protein</fullName>
    </submittedName>
</protein>
<gene>
    <name evidence="8" type="ORF">B5V02_00060</name>
</gene>
<dbReference type="AlphaFoldDB" id="A0A2W7CC41"/>
<dbReference type="Pfam" id="PF07681">
    <property type="entry name" value="DoxX"/>
    <property type="match status" value="1"/>
</dbReference>
<comment type="similarity">
    <text evidence="2">Belongs to the DoxX family.</text>
</comment>
<evidence type="ECO:0000256" key="4">
    <source>
        <dbReference type="ARBA" id="ARBA00022692"/>
    </source>
</evidence>
<keyword evidence="5 7" id="KW-1133">Transmembrane helix</keyword>
<feature type="transmembrane region" description="Helical" evidence="7">
    <location>
        <begin position="42"/>
        <end position="62"/>
    </location>
</feature>
<dbReference type="RefSeq" id="WP_111542335.1">
    <property type="nucleotide sequence ID" value="NZ_MZXV01000001.1"/>
</dbReference>
<evidence type="ECO:0000256" key="2">
    <source>
        <dbReference type="ARBA" id="ARBA00006679"/>
    </source>
</evidence>
<evidence type="ECO:0000313" key="8">
    <source>
        <dbReference type="EMBL" id="PZV40544.1"/>
    </source>
</evidence>
<evidence type="ECO:0000313" key="9">
    <source>
        <dbReference type="Proteomes" id="UP000248616"/>
    </source>
</evidence>
<evidence type="ECO:0000256" key="6">
    <source>
        <dbReference type="ARBA" id="ARBA00023136"/>
    </source>
</evidence>
<comment type="caution">
    <text evidence="8">The sequence shown here is derived from an EMBL/GenBank/DDBJ whole genome shotgun (WGS) entry which is preliminary data.</text>
</comment>
<dbReference type="PANTHER" id="PTHR33452:SF1">
    <property type="entry name" value="INNER MEMBRANE PROTEIN YPHA-RELATED"/>
    <property type="match status" value="1"/>
</dbReference>
<keyword evidence="4 7" id="KW-0812">Transmembrane</keyword>
<evidence type="ECO:0000256" key="7">
    <source>
        <dbReference type="SAM" id="Phobius"/>
    </source>
</evidence>
<sequence>MTTTQIASKLHLSDLTLLTGRLLLSLLFVHEGLELASHFEGAAKAMAALGVSSLLLITTIALQLGAGLSVGLGLLTRLGAVSLGLFCLATAALFHTNFASQNELLHFEKDLAIAGGMFALAIAGAGAISLDRVVTGLVTRRQRDRETVAALIAVGRPLSAGDIKLPF</sequence>
<evidence type="ECO:0000256" key="5">
    <source>
        <dbReference type="ARBA" id="ARBA00022989"/>
    </source>
</evidence>
<dbReference type="InterPro" id="IPR051907">
    <property type="entry name" value="DoxX-like_oxidoreductase"/>
</dbReference>
<feature type="transmembrane region" description="Helical" evidence="7">
    <location>
        <begin position="114"/>
        <end position="134"/>
    </location>
</feature>
<dbReference type="GO" id="GO:0005886">
    <property type="term" value="C:plasma membrane"/>
    <property type="evidence" value="ECO:0007669"/>
    <property type="project" value="UniProtKB-SubCell"/>
</dbReference>